<dbReference type="WBParaSite" id="jg26548">
    <property type="protein sequence ID" value="jg26548"/>
    <property type="gene ID" value="jg26548"/>
</dbReference>
<reference evidence="2" key="1">
    <citation type="submission" date="2022-11" db="UniProtKB">
        <authorList>
            <consortium name="WormBaseParasite"/>
        </authorList>
    </citation>
    <scope>IDENTIFICATION</scope>
</reference>
<sequence>MGVNAIVKENQEEEDLILECRNKSRCNGPKFVKEMQNPSIYSNTSLFYGLQWEEECTKTNDLPGFAYDALEFIECEGGLQISRVFSKYSDEIKPEGFRLKLNGMSELDNLKMSI</sequence>
<accession>A0A915E3F7</accession>
<name>A0A915E3F7_9BILA</name>
<dbReference type="Proteomes" id="UP000887574">
    <property type="component" value="Unplaced"/>
</dbReference>
<organism evidence="1 2">
    <name type="scientific">Ditylenchus dipsaci</name>
    <dbReference type="NCBI Taxonomy" id="166011"/>
    <lineage>
        <taxon>Eukaryota</taxon>
        <taxon>Metazoa</taxon>
        <taxon>Ecdysozoa</taxon>
        <taxon>Nematoda</taxon>
        <taxon>Chromadorea</taxon>
        <taxon>Rhabditida</taxon>
        <taxon>Tylenchina</taxon>
        <taxon>Tylenchomorpha</taxon>
        <taxon>Sphaerularioidea</taxon>
        <taxon>Anguinidae</taxon>
        <taxon>Anguininae</taxon>
        <taxon>Ditylenchus</taxon>
    </lineage>
</organism>
<keyword evidence="1" id="KW-1185">Reference proteome</keyword>
<proteinExistence type="predicted"/>
<evidence type="ECO:0000313" key="1">
    <source>
        <dbReference type="Proteomes" id="UP000887574"/>
    </source>
</evidence>
<protein>
    <submittedName>
        <fullName evidence="2">Uncharacterized protein</fullName>
    </submittedName>
</protein>
<dbReference type="AlphaFoldDB" id="A0A915E3F7"/>
<evidence type="ECO:0000313" key="2">
    <source>
        <dbReference type="WBParaSite" id="jg26548"/>
    </source>
</evidence>